<dbReference type="PROSITE" id="PS00788">
    <property type="entry name" value="CHORISMATE_SYNTHASE_2"/>
    <property type="match status" value="1"/>
</dbReference>
<name>A0A919YG08_9BACL</name>
<evidence type="ECO:0000313" key="13">
    <source>
        <dbReference type="Proteomes" id="UP000682811"/>
    </source>
</evidence>
<feature type="binding site" evidence="11">
    <location>
        <position position="277"/>
    </location>
    <ligand>
        <name>FMN</name>
        <dbReference type="ChEBI" id="CHEBI:58210"/>
    </ligand>
</feature>
<gene>
    <name evidence="11" type="primary">aroC</name>
    <name evidence="12" type="ORF">J34TS1_33830</name>
</gene>
<dbReference type="AlphaFoldDB" id="A0A919YG08"/>
<dbReference type="CDD" id="cd07304">
    <property type="entry name" value="Chorismate_synthase"/>
    <property type="match status" value="1"/>
</dbReference>
<feature type="binding site" evidence="11">
    <location>
        <begin position="292"/>
        <end position="296"/>
    </location>
    <ligand>
        <name>FMN</name>
        <dbReference type="ChEBI" id="CHEBI:58210"/>
    </ligand>
</feature>
<proteinExistence type="inferred from homology"/>
<comment type="catalytic activity">
    <reaction evidence="11">
        <text>5-O-(1-carboxyvinyl)-3-phosphoshikimate = chorismate + phosphate</text>
        <dbReference type="Rhea" id="RHEA:21020"/>
        <dbReference type="ChEBI" id="CHEBI:29748"/>
        <dbReference type="ChEBI" id="CHEBI:43474"/>
        <dbReference type="ChEBI" id="CHEBI:57701"/>
        <dbReference type="EC" id="4.2.3.5"/>
    </reaction>
</comment>
<dbReference type="EMBL" id="BORT01000015">
    <property type="protein sequence ID" value="GIO48618.1"/>
    <property type="molecule type" value="Genomic_DNA"/>
</dbReference>
<feature type="binding site" evidence="11">
    <location>
        <begin position="125"/>
        <end position="127"/>
    </location>
    <ligand>
        <name>FMN</name>
        <dbReference type="ChEBI" id="CHEBI:58210"/>
    </ligand>
</feature>
<keyword evidence="13" id="KW-1185">Reference proteome</keyword>
<keyword evidence="6 11" id="KW-0288">FMN</keyword>
<dbReference type="GO" id="GO:0009423">
    <property type="term" value="P:chorismate biosynthetic process"/>
    <property type="evidence" value="ECO:0007669"/>
    <property type="project" value="UniProtKB-UniRule"/>
</dbReference>
<evidence type="ECO:0000256" key="1">
    <source>
        <dbReference type="ARBA" id="ARBA00005044"/>
    </source>
</evidence>
<keyword evidence="5 11" id="KW-0285">Flavoprotein</keyword>
<keyword evidence="4 11" id="KW-0028">Amino-acid biosynthesis</keyword>
<reference evidence="12 13" key="1">
    <citation type="submission" date="2021-03" db="EMBL/GenBank/DDBJ databases">
        <title>Antimicrobial resistance genes in bacteria isolated from Japanese honey, and their potential for conferring macrolide and lincosamide resistance in the American foulbrood pathogen Paenibacillus larvae.</title>
        <authorList>
            <person name="Okamoto M."/>
            <person name="Kumagai M."/>
            <person name="Kanamori H."/>
            <person name="Takamatsu D."/>
        </authorList>
    </citation>
    <scope>NUCLEOTIDE SEQUENCE [LARGE SCALE GENOMIC DNA]</scope>
    <source>
        <strain evidence="12 13">J34TS1</strain>
    </source>
</reference>
<dbReference type="Proteomes" id="UP000682811">
    <property type="component" value="Unassembled WGS sequence"/>
</dbReference>
<evidence type="ECO:0000256" key="4">
    <source>
        <dbReference type="ARBA" id="ARBA00022605"/>
    </source>
</evidence>
<dbReference type="InterPro" id="IPR020541">
    <property type="entry name" value="Chorismate_synthase_CS"/>
</dbReference>
<feature type="binding site" evidence="11">
    <location>
        <position position="318"/>
    </location>
    <ligand>
        <name>FMN</name>
        <dbReference type="ChEBI" id="CHEBI:58210"/>
    </ligand>
</feature>
<protein>
    <recommendedName>
        <fullName evidence="3 11">Chorismate synthase</fullName>
        <shortName evidence="11">CS</shortName>
        <ecNumber evidence="3 11">4.2.3.5</ecNumber>
    </recommendedName>
    <alternativeName>
        <fullName evidence="11">5-enolpyruvylshikimate-3-phosphate phospholyase</fullName>
    </alternativeName>
</protein>
<dbReference type="PROSITE" id="PS00789">
    <property type="entry name" value="CHORISMATE_SYNTHASE_3"/>
    <property type="match status" value="1"/>
</dbReference>
<dbReference type="HAMAP" id="MF_00300">
    <property type="entry name" value="Chorismate_synth"/>
    <property type="match status" value="1"/>
</dbReference>
<evidence type="ECO:0000256" key="2">
    <source>
        <dbReference type="ARBA" id="ARBA00008014"/>
    </source>
</evidence>
<dbReference type="GO" id="GO:0010181">
    <property type="term" value="F:FMN binding"/>
    <property type="evidence" value="ECO:0007669"/>
    <property type="project" value="TreeGrafter"/>
</dbReference>
<evidence type="ECO:0000256" key="8">
    <source>
        <dbReference type="ARBA" id="ARBA00022857"/>
    </source>
</evidence>
<dbReference type="PANTHER" id="PTHR21085">
    <property type="entry name" value="CHORISMATE SYNTHASE"/>
    <property type="match status" value="1"/>
</dbReference>
<dbReference type="GO" id="GO:0004107">
    <property type="term" value="F:chorismate synthase activity"/>
    <property type="evidence" value="ECO:0007669"/>
    <property type="project" value="UniProtKB-UniRule"/>
</dbReference>
<organism evidence="12 13">
    <name type="scientific">Paenibacillus azoreducens</name>
    <dbReference type="NCBI Taxonomy" id="116718"/>
    <lineage>
        <taxon>Bacteria</taxon>
        <taxon>Bacillati</taxon>
        <taxon>Bacillota</taxon>
        <taxon>Bacilli</taxon>
        <taxon>Bacillales</taxon>
        <taxon>Paenibacillaceae</taxon>
        <taxon>Paenibacillus</taxon>
    </lineage>
</organism>
<dbReference type="EC" id="4.2.3.5" evidence="3 11"/>
<keyword evidence="9 11" id="KW-0057">Aromatic amino acid biosynthesis</keyword>
<evidence type="ECO:0000256" key="6">
    <source>
        <dbReference type="ARBA" id="ARBA00022643"/>
    </source>
</evidence>
<dbReference type="NCBIfam" id="NF003793">
    <property type="entry name" value="PRK05382.1"/>
    <property type="match status" value="1"/>
</dbReference>
<dbReference type="PIRSF" id="PIRSF001456">
    <property type="entry name" value="Chorismate_synth"/>
    <property type="match status" value="1"/>
</dbReference>
<dbReference type="RefSeq" id="WP_212979256.1">
    <property type="nucleotide sequence ID" value="NZ_AP025343.1"/>
</dbReference>
<comment type="cofactor">
    <cofactor evidence="11">
        <name>FMNH2</name>
        <dbReference type="ChEBI" id="CHEBI:57618"/>
    </cofactor>
    <text evidence="11">Reduced FMN (FMNH(2)).</text>
</comment>
<evidence type="ECO:0000256" key="9">
    <source>
        <dbReference type="ARBA" id="ARBA00023141"/>
    </source>
</evidence>
<comment type="caution">
    <text evidence="12">The sequence shown here is derived from an EMBL/GenBank/DDBJ whole genome shotgun (WGS) entry which is preliminary data.</text>
</comment>
<evidence type="ECO:0000256" key="5">
    <source>
        <dbReference type="ARBA" id="ARBA00022630"/>
    </source>
</evidence>
<evidence type="ECO:0000256" key="7">
    <source>
        <dbReference type="ARBA" id="ARBA00022827"/>
    </source>
</evidence>
<evidence type="ECO:0000256" key="11">
    <source>
        <dbReference type="HAMAP-Rule" id="MF_00300"/>
    </source>
</evidence>
<accession>A0A919YG08</accession>
<dbReference type="PANTHER" id="PTHR21085:SF0">
    <property type="entry name" value="CHORISMATE SYNTHASE"/>
    <property type="match status" value="1"/>
</dbReference>
<keyword evidence="8 11" id="KW-0521">NADP</keyword>
<comment type="pathway">
    <text evidence="1 11">Metabolic intermediate biosynthesis; chorismate biosynthesis; chorismate from D-erythrose 4-phosphate and phosphoenolpyruvate: step 7/7.</text>
</comment>
<evidence type="ECO:0000256" key="10">
    <source>
        <dbReference type="ARBA" id="ARBA00023239"/>
    </source>
</evidence>
<comment type="caution">
    <text evidence="11">Lacks conserved residue(s) required for the propagation of feature annotation.</text>
</comment>
<evidence type="ECO:0000256" key="3">
    <source>
        <dbReference type="ARBA" id="ARBA00013036"/>
    </source>
</evidence>
<dbReference type="NCBIfam" id="TIGR00033">
    <property type="entry name" value="aroC"/>
    <property type="match status" value="1"/>
</dbReference>
<feature type="binding site" evidence="11">
    <location>
        <position position="48"/>
    </location>
    <ligand>
        <name>NADP(+)</name>
        <dbReference type="ChEBI" id="CHEBI:58349"/>
    </ligand>
</feature>
<dbReference type="InterPro" id="IPR035904">
    <property type="entry name" value="Chorismate_synth_AroC_sf"/>
</dbReference>
<dbReference type="InterPro" id="IPR000453">
    <property type="entry name" value="Chorismate_synth"/>
</dbReference>
<comment type="similarity">
    <text evidence="2 11">Belongs to the chorismate synthase family.</text>
</comment>
<evidence type="ECO:0000313" key="12">
    <source>
        <dbReference type="EMBL" id="GIO48618.1"/>
    </source>
</evidence>
<comment type="subunit">
    <text evidence="11">Homotetramer.</text>
</comment>
<dbReference type="Pfam" id="PF01264">
    <property type="entry name" value="Chorismate_synt"/>
    <property type="match status" value="1"/>
</dbReference>
<dbReference type="GO" id="GO:0008652">
    <property type="term" value="P:amino acid biosynthetic process"/>
    <property type="evidence" value="ECO:0007669"/>
    <property type="project" value="UniProtKB-KW"/>
</dbReference>
<dbReference type="GO" id="GO:0009073">
    <property type="term" value="P:aromatic amino acid family biosynthetic process"/>
    <property type="evidence" value="ECO:0007669"/>
    <property type="project" value="UniProtKB-KW"/>
</dbReference>
<keyword evidence="10 11" id="KW-0456">Lyase</keyword>
<comment type="function">
    <text evidence="11">Catalyzes the anti-1,4-elimination of the C-3 phosphate and the C-6 proR hydrogen from 5-enolpyruvylshikimate-3-phosphate (EPSP) to yield chorismate, which is the branch point compound that serves as the starting substrate for the three terminal pathways of aromatic amino acid biosynthesis. This reaction introduces a second double bond into the aromatic ring system.</text>
</comment>
<dbReference type="Gene3D" id="3.60.150.10">
    <property type="entry name" value="Chorismate synthase AroC"/>
    <property type="match status" value="1"/>
</dbReference>
<sequence>MSGSTFGERFKMTTFGESHGEAVGVIIEGVTPDIELNEEYIQIQMDRRKPGQSSVTTSRKEYDRIRILSGVFEGRTTGTPLSIILNNTDMRPSAYDDIKFMFRPGHADFSYVKKYGFRDYRGSGRASGRETAARVAAGAVARKLLERRGVSVVSYTTEIGGIRCTTFDPDAIERNPVRACDLAAADKMIERIEKLAAEGDSCGGIVECRISGIAAGLGEPVFDKLDAELAKAMLSIGAIKGIEFGAGFRAASMLGSEHNDQMDEMGFRTNHAGGILGGISTGADIVFRVVVKPTSSISIPQQTIDMDGNERNITTVGRHDPCICPRIVPVIEAMACMVIEDHYKRQAALLY</sequence>
<keyword evidence="7 11" id="KW-0274">FAD</keyword>
<dbReference type="SUPFAM" id="SSF103263">
    <property type="entry name" value="Chorismate synthase, AroC"/>
    <property type="match status" value="1"/>
</dbReference>
<dbReference type="GO" id="GO:0005829">
    <property type="term" value="C:cytosol"/>
    <property type="evidence" value="ECO:0007669"/>
    <property type="project" value="TreeGrafter"/>
</dbReference>